<proteinExistence type="inferred from homology"/>
<evidence type="ECO:0000259" key="9">
    <source>
        <dbReference type="PROSITE" id="PS51792"/>
    </source>
</evidence>
<comment type="similarity">
    <text evidence="2">Belongs to the yippee family.</text>
</comment>
<dbReference type="EMBL" id="CVMT01000001">
    <property type="protein sequence ID" value="CRG84658.1"/>
    <property type="molecule type" value="Genomic_DNA"/>
</dbReference>
<keyword evidence="11" id="KW-1185">Reference proteome</keyword>
<evidence type="ECO:0000256" key="6">
    <source>
        <dbReference type="ARBA" id="ARBA00022758"/>
    </source>
</evidence>
<evidence type="ECO:0000256" key="2">
    <source>
        <dbReference type="ARBA" id="ARBA00005613"/>
    </source>
</evidence>
<dbReference type="Pfam" id="PF03226">
    <property type="entry name" value="Yippee-Mis18"/>
    <property type="match status" value="1"/>
</dbReference>
<evidence type="ECO:0000313" key="11">
    <source>
        <dbReference type="Proteomes" id="UP000054383"/>
    </source>
</evidence>
<feature type="region of interest" description="Disordered" evidence="8">
    <location>
        <begin position="1"/>
        <end position="49"/>
    </location>
</feature>
<dbReference type="Proteomes" id="UP000054383">
    <property type="component" value="Unassembled WGS sequence"/>
</dbReference>
<dbReference type="OMA" id="YIRCARC"/>
<dbReference type="InterPro" id="IPR016181">
    <property type="entry name" value="Acyl_CoA_acyltransferase"/>
</dbReference>
<sequence length="444" mass="48856">MDSITALPAAQERGGIPEVPSGLKTRTTSPPFGSSALKNAEDSRPRNQAYQNAGEAAQTIKEECERLFCDTLSVMFLGERNHGRRTPLAMGAYQQNIGPEKSRTTQRTINTYLEIWDYASDAIYRGFVADCGGQKTLFVFFDDHMADHGIKNGLLALFELAEMEQLGCGHIVACVPRLTDPLGLGIVRSLGWCGFSLTTLEPWMPPGTNLLRLTMPLFTKVSSPLSVFPTFLLPSSRQFPPHKQQQQVKVQPKAGKSNKAHDYSHVSYIRCARCGADICLTSQIISKGFTGRHGRAYLVSGHRDVSSSATTTTSLSNTITQKAVPRQLVTGAHTVCDLSCVICGSVLGWKYIAAEEESQRYKVGNFILETKRISISSCWDVVGTTVDTTPTTTLSSPSASPPQTENTTVEFDSQDEDECEDLFAGIWTPALATRRRNRKLDYRR</sequence>
<dbReference type="GO" id="GO:0008073">
    <property type="term" value="F:ornithine decarboxylase inhibitor activity"/>
    <property type="evidence" value="ECO:0007669"/>
    <property type="project" value="InterPro"/>
</dbReference>
<protein>
    <recommendedName>
        <fullName evidence="9">Yippee domain-containing protein</fullName>
    </recommendedName>
</protein>
<name>A0A0U1LNE3_TALIS</name>
<dbReference type="PANTHER" id="PTHR13848">
    <property type="entry name" value="PROTEIN YIPPEE-LIKE CG15309-RELATED"/>
    <property type="match status" value="1"/>
</dbReference>
<evidence type="ECO:0000256" key="8">
    <source>
        <dbReference type="SAM" id="MobiDB-lite"/>
    </source>
</evidence>
<dbReference type="GO" id="GO:0075523">
    <property type="term" value="P:viral translational frameshifting"/>
    <property type="evidence" value="ECO:0007669"/>
    <property type="project" value="UniProtKB-KW"/>
</dbReference>
<keyword evidence="6" id="KW-0688">Ribosomal frameshifting</keyword>
<gene>
    <name evidence="10" type="ORF">PISL3812_01914</name>
</gene>
<evidence type="ECO:0000256" key="4">
    <source>
        <dbReference type="ARBA" id="ARBA00011486"/>
    </source>
</evidence>
<feature type="region of interest" description="Disordered" evidence="8">
    <location>
        <begin position="389"/>
        <end position="412"/>
    </location>
</feature>
<evidence type="ECO:0000256" key="3">
    <source>
        <dbReference type="ARBA" id="ARBA00008796"/>
    </source>
</evidence>
<comment type="subunit">
    <text evidence="4">Interacts with ODC and thereby sterically blocks ODC homodimerization.</text>
</comment>
<dbReference type="GO" id="GO:0046872">
    <property type="term" value="F:metal ion binding"/>
    <property type="evidence" value="ECO:0007669"/>
    <property type="project" value="UniProtKB-KW"/>
</dbReference>
<keyword evidence="7" id="KW-0862">Zinc</keyword>
<keyword evidence="5" id="KW-0479">Metal-binding</keyword>
<dbReference type="Gene3D" id="3.40.630.60">
    <property type="match status" value="1"/>
</dbReference>
<comment type="function">
    <text evidence="1">Ornithine decarboxylase (ODC) antizyme protein that negatively regulates ODC activity and intracellular polyamine biosynthesis in response to increased intracellular polyamine levels. Binds to ODC monomers, inhibiting the assembly of the functional ODC homodimer, and targets the monomers for ubiquitin-independent proteolytic destruction by the 26S proteasome.</text>
</comment>
<dbReference type="InterPro" id="IPR038581">
    <property type="entry name" value="ODC_AZ_sf"/>
</dbReference>
<dbReference type="Pfam" id="PF02100">
    <property type="entry name" value="ODC_AZ"/>
    <property type="match status" value="1"/>
</dbReference>
<evidence type="ECO:0000313" key="10">
    <source>
        <dbReference type="EMBL" id="CRG84658.1"/>
    </source>
</evidence>
<evidence type="ECO:0000256" key="1">
    <source>
        <dbReference type="ARBA" id="ARBA00002307"/>
    </source>
</evidence>
<organism evidence="10 11">
    <name type="scientific">Talaromyces islandicus</name>
    <name type="common">Penicillium islandicum</name>
    <dbReference type="NCBI Taxonomy" id="28573"/>
    <lineage>
        <taxon>Eukaryota</taxon>
        <taxon>Fungi</taxon>
        <taxon>Dikarya</taxon>
        <taxon>Ascomycota</taxon>
        <taxon>Pezizomycotina</taxon>
        <taxon>Eurotiomycetes</taxon>
        <taxon>Eurotiomycetidae</taxon>
        <taxon>Eurotiales</taxon>
        <taxon>Trichocomaceae</taxon>
        <taxon>Talaromyces</taxon>
        <taxon>Talaromyces sect. Islandici</taxon>
    </lineage>
</organism>
<dbReference type="InterPro" id="IPR039058">
    <property type="entry name" value="Yippee_fam"/>
</dbReference>
<dbReference type="InterPro" id="IPR002993">
    <property type="entry name" value="ODC_AZ"/>
</dbReference>
<feature type="compositionally biased region" description="Low complexity" evidence="8">
    <location>
        <begin position="389"/>
        <end position="404"/>
    </location>
</feature>
<feature type="compositionally biased region" description="Low complexity" evidence="8">
    <location>
        <begin position="238"/>
        <end position="253"/>
    </location>
</feature>
<dbReference type="PROSITE" id="PS51792">
    <property type="entry name" value="YIPPEE"/>
    <property type="match status" value="1"/>
</dbReference>
<dbReference type="SUPFAM" id="SSF55729">
    <property type="entry name" value="Acyl-CoA N-acyltransferases (Nat)"/>
    <property type="match status" value="1"/>
</dbReference>
<dbReference type="InterPro" id="IPR004910">
    <property type="entry name" value="Yippee/Mis18/Cereblon"/>
</dbReference>
<dbReference type="STRING" id="28573.A0A0U1LNE3"/>
<feature type="region of interest" description="Disordered" evidence="8">
    <location>
        <begin position="238"/>
        <end position="258"/>
    </location>
</feature>
<reference evidence="10 11" key="1">
    <citation type="submission" date="2015-04" db="EMBL/GenBank/DDBJ databases">
        <authorList>
            <person name="Syromyatnikov M.Y."/>
            <person name="Popov V.N."/>
        </authorList>
    </citation>
    <scope>NUCLEOTIDE SEQUENCE [LARGE SCALE GENOMIC DNA]</scope>
    <source>
        <strain evidence="10">WF-38-12</strain>
    </source>
</reference>
<dbReference type="InterPro" id="IPR034751">
    <property type="entry name" value="Yippee"/>
</dbReference>
<dbReference type="AlphaFoldDB" id="A0A0U1LNE3"/>
<feature type="domain" description="Yippee" evidence="9">
    <location>
        <begin position="267"/>
        <end position="377"/>
    </location>
</feature>
<comment type="similarity">
    <text evidence="3">Belongs to the ODC antizyme family.</text>
</comment>
<accession>A0A0U1LNE3</accession>
<evidence type="ECO:0000256" key="7">
    <source>
        <dbReference type="ARBA" id="ARBA00022833"/>
    </source>
</evidence>
<dbReference type="OrthoDB" id="6407410at2759"/>
<evidence type="ECO:0000256" key="5">
    <source>
        <dbReference type="ARBA" id="ARBA00022723"/>
    </source>
</evidence>